<feature type="compositionally biased region" description="Polar residues" evidence="1">
    <location>
        <begin position="505"/>
        <end position="523"/>
    </location>
</feature>
<feature type="compositionally biased region" description="Polar residues" evidence="1">
    <location>
        <begin position="462"/>
        <end position="482"/>
    </location>
</feature>
<feature type="compositionally biased region" description="Polar residues" evidence="1">
    <location>
        <begin position="1"/>
        <end position="27"/>
    </location>
</feature>
<feature type="compositionally biased region" description="Basic and acidic residues" evidence="1">
    <location>
        <begin position="490"/>
        <end position="504"/>
    </location>
</feature>
<dbReference type="GO" id="GO:0043130">
    <property type="term" value="F:ubiquitin binding"/>
    <property type="evidence" value="ECO:0007669"/>
    <property type="project" value="InterPro"/>
</dbReference>
<evidence type="ECO:0000313" key="3">
    <source>
        <dbReference type="EMBL" id="KAK5116407.1"/>
    </source>
</evidence>
<organism evidence="3 4">
    <name type="scientific">Meristemomyces frigidus</name>
    <dbReference type="NCBI Taxonomy" id="1508187"/>
    <lineage>
        <taxon>Eukaryota</taxon>
        <taxon>Fungi</taxon>
        <taxon>Dikarya</taxon>
        <taxon>Ascomycota</taxon>
        <taxon>Pezizomycotina</taxon>
        <taxon>Dothideomycetes</taxon>
        <taxon>Dothideomycetidae</taxon>
        <taxon>Mycosphaerellales</taxon>
        <taxon>Teratosphaeriaceae</taxon>
        <taxon>Meristemomyces</taxon>
    </lineage>
</organism>
<feature type="compositionally biased region" description="Basic and acidic residues" evidence="1">
    <location>
        <begin position="599"/>
        <end position="609"/>
    </location>
</feature>
<dbReference type="Proteomes" id="UP001310890">
    <property type="component" value="Unassembled WGS sequence"/>
</dbReference>
<feature type="region of interest" description="Disordered" evidence="1">
    <location>
        <begin position="319"/>
        <end position="625"/>
    </location>
</feature>
<dbReference type="InterPro" id="IPR038425">
    <property type="entry name" value="GAT_sf"/>
</dbReference>
<name>A0AAN7TUT0_9PEZI</name>
<dbReference type="InterPro" id="IPR008942">
    <property type="entry name" value="ENTH_VHS"/>
</dbReference>
<dbReference type="Gene3D" id="1.20.58.160">
    <property type="match status" value="1"/>
</dbReference>
<dbReference type="AlphaFoldDB" id="A0AAN7TUT0"/>
<dbReference type="Gene3D" id="1.25.40.90">
    <property type="match status" value="1"/>
</dbReference>
<dbReference type="EMBL" id="JAVRRL010000008">
    <property type="protein sequence ID" value="KAK5116407.1"/>
    <property type="molecule type" value="Genomic_DNA"/>
</dbReference>
<evidence type="ECO:0000259" key="2">
    <source>
        <dbReference type="PROSITE" id="PS50909"/>
    </source>
</evidence>
<feature type="compositionally biased region" description="Polar residues" evidence="1">
    <location>
        <begin position="367"/>
        <end position="383"/>
    </location>
</feature>
<feature type="region of interest" description="Disordered" evidence="1">
    <location>
        <begin position="1"/>
        <end position="28"/>
    </location>
</feature>
<feature type="domain" description="GAT" evidence="2">
    <location>
        <begin position="227"/>
        <end position="316"/>
    </location>
</feature>
<sequence length="625" mass="68210">MKRFTTLLNRSKSHDNQPSYNLSSASADSPEANAVRAINSFCESGADSNGGEEVLHLPVIVEAAESSPSASAASAQTIARLLGREWSTKPHVQYNAVMVLRILSDHPGPPFTRNFDKPFVRTIKELLRSCRDQSTQQIMRETLDSLEVNKGHDEGLQGLIQMWRKEKGGPASLGQSRSVRPAPSQQQQPYQQMGEPWQQQQQYSHPVHTNGSQQYGEAQRSSARQLPSPQELASRIEEARNTAKILMQLIMSTPQNEVLANELIKEFNERCQGASKSMQNYISADDPSPDDNTLQTLIETNEQLSLATNRYQRAVLASRRAMGSGSSPNMEAAPNSQGGYMPATPEPQPQSLFQAPPSGLQGEAHVNGTSLFGQAQQQLQSHIGQKPLPPVGPLQSSTYGQQQYQVSPQPSPQLSPPLLHEQTFQPASRGPRTVPFSDPFVDPFEHDSNAAPSVAVEDKRSSSYQYGSPDQRQSHPNQSHDFSSGLHRRTTFEHENAYSPDRHSSIPSVTSPVNNAPSPTTQRPGPGAWHNSTVTPSFLGRQASAADGLTMHGAQSNDNVAELDNHSQVGRKERDRAPATTMSVVADGGARESWVSPDDVGREARRSRVDVGGTGGFRSSLSARK</sequence>
<proteinExistence type="predicted"/>
<protein>
    <recommendedName>
        <fullName evidence="2">GAT domain-containing protein</fullName>
    </recommendedName>
</protein>
<gene>
    <name evidence="3" type="ORF">LTR62_007954</name>
</gene>
<reference evidence="3" key="1">
    <citation type="submission" date="2023-08" db="EMBL/GenBank/DDBJ databases">
        <title>Black Yeasts Isolated from many extreme environments.</title>
        <authorList>
            <person name="Coleine C."/>
            <person name="Stajich J.E."/>
            <person name="Selbmann L."/>
        </authorList>
    </citation>
    <scope>NUCLEOTIDE SEQUENCE</scope>
    <source>
        <strain evidence="3">CCFEE 5401</strain>
    </source>
</reference>
<dbReference type="PROSITE" id="PS50909">
    <property type="entry name" value="GAT"/>
    <property type="match status" value="1"/>
</dbReference>
<feature type="compositionally biased region" description="Polar residues" evidence="1">
    <location>
        <begin position="203"/>
        <end position="228"/>
    </location>
</feature>
<dbReference type="InterPro" id="IPR004152">
    <property type="entry name" value="GAT_dom"/>
</dbReference>
<evidence type="ECO:0000256" key="1">
    <source>
        <dbReference type="SAM" id="MobiDB-lite"/>
    </source>
</evidence>
<dbReference type="CDD" id="cd21383">
    <property type="entry name" value="GAT_GGA_Tom1-like"/>
    <property type="match status" value="1"/>
</dbReference>
<accession>A0AAN7TUT0</accession>
<comment type="caution">
    <text evidence="3">The sequence shown here is derived from an EMBL/GenBank/DDBJ whole genome shotgun (WGS) entry which is preliminary data.</text>
</comment>
<feature type="compositionally biased region" description="Polar residues" evidence="1">
    <location>
        <begin position="324"/>
        <end position="338"/>
    </location>
</feature>
<dbReference type="Pfam" id="PF03127">
    <property type="entry name" value="GAT"/>
    <property type="match status" value="1"/>
</dbReference>
<feature type="region of interest" description="Disordered" evidence="1">
    <location>
        <begin position="168"/>
        <end position="233"/>
    </location>
</feature>
<feature type="compositionally biased region" description="Low complexity" evidence="1">
    <location>
        <begin position="181"/>
        <end position="202"/>
    </location>
</feature>
<dbReference type="SUPFAM" id="SSF89009">
    <property type="entry name" value="GAT-like domain"/>
    <property type="match status" value="1"/>
</dbReference>
<dbReference type="GO" id="GO:0035091">
    <property type="term" value="F:phosphatidylinositol binding"/>
    <property type="evidence" value="ECO:0007669"/>
    <property type="project" value="InterPro"/>
</dbReference>
<evidence type="ECO:0000313" key="4">
    <source>
        <dbReference type="Proteomes" id="UP001310890"/>
    </source>
</evidence>